<dbReference type="Proteomes" id="UP001159042">
    <property type="component" value="Unassembled WGS sequence"/>
</dbReference>
<dbReference type="EMBL" id="JANEYG010000119">
    <property type="protein sequence ID" value="KAJ8912595.1"/>
    <property type="molecule type" value="Genomic_DNA"/>
</dbReference>
<proteinExistence type="predicted"/>
<protein>
    <submittedName>
        <fullName evidence="1">Uncharacterized protein</fullName>
    </submittedName>
</protein>
<keyword evidence="2" id="KW-1185">Reference proteome</keyword>
<evidence type="ECO:0000313" key="2">
    <source>
        <dbReference type="Proteomes" id="UP001159042"/>
    </source>
</evidence>
<accession>A0AAV8VE99</accession>
<evidence type="ECO:0000313" key="1">
    <source>
        <dbReference type="EMBL" id="KAJ8912595.1"/>
    </source>
</evidence>
<name>A0AAV8VE99_9CUCU</name>
<organism evidence="1 2">
    <name type="scientific">Exocentrus adspersus</name>
    <dbReference type="NCBI Taxonomy" id="1586481"/>
    <lineage>
        <taxon>Eukaryota</taxon>
        <taxon>Metazoa</taxon>
        <taxon>Ecdysozoa</taxon>
        <taxon>Arthropoda</taxon>
        <taxon>Hexapoda</taxon>
        <taxon>Insecta</taxon>
        <taxon>Pterygota</taxon>
        <taxon>Neoptera</taxon>
        <taxon>Endopterygota</taxon>
        <taxon>Coleoptera</taxon>
        <taxon>Polyphaga</taxon>
        <taxon>Cucujiformia</taxon>
        <taxon>Chrysomeloidea</taxon>
        <taxon>Cerambycidae</taxon>
        <taxon>Lamiinae</taxon>
        <taxon>Acanthocinini</taxon>
        <taxon>Exocentrus</taxon>
    </lineage>
</organism>
<dbReference type="AlphaFoldDB" id="A0AAV8VE99"/>
<gene>
    <name evidence="1" type="ORF">NQ315_000463</name>
</gene>
<reference evidence="1 2" key="1">
    <citation type="journal article" date="2023" name="Insect Mol. Biol.">
        <title>Genome sequencing provides insights into the evolution of gene families encoding plant cell wall-degrading enzymes in longhorned beetles.</title>
        <authorList>
            <person name="Shin N.R."/>
            <person name="Okamura Y."/>
            <person name="Kirsch R."/>
            <person name="Pauchet Y."/>
        </authorList>
    </citation>
    <scope>NUCLEOTIDE SEQUENCE [LARGE SCALE GENOMIC DNA]</scope>
    <source>
        <strain evidence="1">EAD_L_NR</strain>
    </source>
</reference>
<comment type="caution">
    <text evidence="1">The sequence shown here is derived from an EMBL/GenBank/DDBJ whole genome shotgun (WGS) entry which is preliminary data.</text>
</comment>
<sequence length="71" mass="8147">MIRKGNPEGLYQKKSTWHSLEGKENDRKLNGWKRAIKEWSSATQNTKIICMAHNSCPCIVIPLFCISVKDI</sequence>